<dbReference type="RefSeq" id="WP_071023771.1">
    <property type="nucleotide sequence ID" value="NZ_MLQM01000023.1"/>
</dbReference>
<feature type="domain" description="Excalibur calcium-binding" evidence="3">
    <location>
        <begin position="28"/>
        <end position="64"/>
    </location>
</feature>
<accession>A0A1S1NQK8</accession>
<feature type="chain" id="PRO_5033281471" evidence="2">
    <location>
        <begin position="26"/>
        <end position="68"/>
    </location>
</feature>
<keyword evidence="5" id="KW-0540">Nuclease</keyword>
<reference evidence="4 6" key="1">
    <citation type="submission" date="2016-10" db="EMBL/GenBank/DDBJ databases">
        <title>Genome sequence of Mycobacterium talmonii.</title>
        <authorList>
            <person name="Greninger A.L."/>
            <person name="Elliott B."/>
            <person name="Vasireddy S."/>
            <person name="Vasireddy R."/>
        </authorList>
    </citation>
    <scope>NUCLEOTIDE SEQUENCE [LARGE SCALE GENOMIC DNA]</scope>
    <source>
        <strain evidence="4">MO-5499</strain>
        <strain evidence="6">NE-TNMC-100812</strain>
    </source>
</reference>
<dbReference type="EMBL" id="MLQM01000023">
    <property type="protein sequence ID" value="OHV05127.1"/>
    <property type="molecule type" value="Genomic_DNA"/>
</dbReference>
<evidence type="ECO:0000259" key="3">
    <source>
        <dbReference type="SMART" id="SM00894"/>
    </source>
</evidence>
<dbReference type="SMART" id="SM00894">
    <property type="entry name" value="Excalibur"/>
    <property type="match status" value="1"/>
</dbReference>
<name>A0A1S1NQK8_9MYCO</name>
<dbReference type="Pfam" id="PF05901">
    <property type="entry name" value="Excalibur"/>
    <property type="match status" value="1"/>
</dbReference>
<keyword evidence="5" id="KW-0255">Endonuclease</keyword>
<comment type="caution">
    <text evidence="4">The sequence shown here is derived from an EMBL/GenBank/DDBJ whole genome shotgun (WGS) entry which is preliminary data.</text>
</comment>
<sequence length="68" mass="7128">MIRALLIAAGIVAGAAITPLPSAVAGPPYKNCTEAHNDGRYSIPQDDPAYSSKLDRDGDGYACEPKPR</sequence>
<evidence type="ECO:0000256" key="1">
    <source>
        <dbReference type="SAM" id="MobiDB-lite"/>
    </source>
</evidence>
<feature type="signal peptide" evidence="2">
    <location>
        <begin position="1"/>
        <end position="25"/>
    </location>
</feature>
<dbReference type="GO" id="GO:0004519">
    <property type="term" value="F:endonuclease activity"/>
    <property type="evidence" value="ECO:0007669"/>
    <property type="project" value="UniProtKB-KW"/>
</dbReference>
<evidence type="ECO:0000313" key="7">
    <source>
        <dbReference type="Proteomes" id="UP000238296"/>
    </source>
</evidence>
<dbReference type="Proteomes" id="UP000179734">
    <property type="component" value="Unassembled WGS sequence"/>
</dbReference>
<feature type="region of interest" description="Disordered" evidence="1">
    <location>
        <begin position="36"/>
        <end position="68"/>
    </location>
</feature>
<dbReference type="EC" id="3.1.-.-" evidence="5"/>
<keyword evidence="2" id="KW-0732">Signal</keyword>
<keyword evidence="5" id="KW-0378">Hydrolase</keyword>
<reference evidence="5" key="3">
    <citation type="submission" date="2018-01" db="EMBL/GenBank/DDBJ databases">
        <authorList>
            <person name="Gaut B.S."/>
            <person name="Morton B.R."/>
            <person name="Clegg M.T."/>
            <person name="Duvall M.R."/>
        </authorList>
    </citation>
    <scope>NUCLEOTIDE SEQUENCE</scope>
    <source>
        <strain evidence="5">ATCC BAA-2683</strain>
    </source>
</reference>
<keyword evidence="6" id="KW-1185">Reference proteome</keyword>
<dbReference type="EMBL" id="PPEA01000611">
    <property type="protein sequence ID" value="PQM45626.1"/>
    <property type="molecule type" value="Genomic_DNA"/>
</dbReference>
<evidence type="ECO:0000313" key="5">
    <source>
        <dbReference type="EMBL" id="PQM45626.1"/>
    </source>
</evidence>
<protein>
    <submittedName>
        <fullName evidence="4">Calcium-binding protein</fullName>
    </submittedName>
    <submittedName>
        <fullName evidence="5">SPBc2 prophage-derived endonuclease YokF</fullName>
        <ecNumber evidence="5">3.1.-.-</ecNumber>
    </submittedName>
</protein>
<proteinExistence type="predicted"/>
<evidence type="ECO:0000313" key="6">
    <source>
        <dbReference type="Proteomes" id="UP000179734"/>
    </source>
</evidence>
<dbReference type="InterPro" id="IPR008613">
    <property type="entry name" value="Excalibur_Ca-bd_domain"/>
</dbReference>
<dbReference type="AlphaFoldDB" id="A0A1S1NQK8"/>
<dbReference type="Proteomes" id="UP000238296">
    <property type="component" value="Unassembled WGS sequence"/>
</dbReference>
<reference evidence="5 7" key="2">
    <citation type="journal article" date="2017" name="Int. J. Syst. Evol. Microbiol.">
        <title>Mycobacterium talmoniae sp. nov., a slowly growing mycobacterium isolated from human respiratory samples.</title>
        <authorList>
            <person name="Davidson R.M."/>
            <person name="DeGroote M.A."/>
            <person name="Marola J.L."/>
            <person name="Buss S."/>
            <person name="Jones V."/>
            <person name="McNeil M.R."/>
            <person name="Freifeld A.G."/>
            <person name="Elaine Epperson L."/>
            <person name="Hasan N.A."/>
            <person name="Jackson M."/>
            <person name="Iwen P.C."/>
            <person name="Salfinger M."/>
            <person name="Strong M."/>
        </authorList>
    </citation>
    <scope>NUCLEOTIDE SEQUENCE [LARGE SCALE GENOMIC DNA]</scope>
    <source>
        <strain evidence="5 7">ATCC BAA-2683</strain>
    </source>
</reference>
<evidence type="ECO:0000256" key="2">
    <source>
        <dbReference type="SAM" id="SignalP"/>
    </source>
</evidence>
<dbReference type="GO" id="GO:0016787">
    <property type="term" value="F:hydrolase activity"/>
    <property type="evidence" value="ECO:0007669"/>
    <property type="project" value="UniProtKB-KW"/>
</dbReference>
<feature type="compositionally biased region" description="Basic and acidic residues" evidence="1">
    <location>
        <begin position="53"/>
        <end position="68"/>
    </location>
</feature>
<gene>
    <name evidence="5" type="primary">yokF</name>
    <name evidence="4" type="ORF">BKN37_07060</name>
    <name evidence="5" type="ORF">C1Y40_04217</name>
</gene>
<organism evidence="4 6">
    <name type="scientific">Mycobacterium talmoniae</name>
    <dbReference type="NCBI Taxonomy" id="1858794"/>
    <lineage>
        <taxon>Bacteria</taxon>
        <taxon>Bacillati</taxon>
        <taxon>Actinomycetota</taxon>
        <taxon>Actinomycetes</taxon>
        <taxon>Mycobacteriales</taxon>
        <taxon>Mycobacteriaceae</taxon>
        <taxon>Mycobacterium</taxon>
    </lineage>
</organism>
<evidence type="ECO:0000313" key="4">
    <source>
        <dbReference type="EMBL" id="OHV05127.1"/>
    </source>
</evidence>